<sequence length="216" mass="22566">MPALFSNVYPCRADQPLTGSDVAGTLAEHGVRVGEGTVFVDTPRVAYTQVSDAEHGRIEADPAEFEGSIRIGEGCYVESGLNPAFHGGPVRLSSIRVNERPAGQIRIGDRVVLQGVAVVAYERVEIGDDVMFGPNVTIMDSSGHPLRGRGQAGEAERTTSSPVTIGDRAWIGAGAMILKGVTVGEDAVVGAQSVVYEDVPAGCVALGNPARVVKQL</sequence>
<organism evidence="4 5">
    <name type="scientific">Paraoerskovia marina</name>
    <dbReference type="NCBI Taxonomy" id="545619"/>
    <lineage>
        <taxon>Bacteria</taxon>
        <taxon>Bacillati</taxon>
        <taxon>Actinomycetota</taxon>
        <taxon>Actinomycetes</taxon>
        <taxon>Micrococcales</taxon>
        <taxon>Cellulomonadaceae</taxon>
        <taxon>Paraoerskovia</taxon>
    </lineage>
</organism>
<comment type="similarity">
    <text evidence="1">Belongs to the transferase hexapeptide repeat family.</text>
</comment>
<dbReference type="AlphaFoldDB" id="A0A1H1MV25"/>
<dbReference type="CDD" id="cd04647">
    <property type="entry name" value="LbH_MAT_like"/>
    <property type="match status" value="1"/>
</dbReference>
<keyword evidence="2 4" id="KW-0808">Transferase</keyword>
<dbReference type="SUPFAM" id="SSF51161">
    <property type="entry name" value="Trimeric LpxA-like enzymes"/>
    <property type="match status" value="1"/>
</dbReference>
<dbReference type="Proteomes" id="UP000185663">
    <property type="component" value="Chromosome I"/>
</dbReference>
<evidence type="ECO:0000313" key="5">
    <source>
        <dbReference type="Proteomes" id="UP000185663"/>
    </source>
</evidence>
<evidence type="ECO:0000256" key="1">
    <source>
        <dbReference type="ARBA" id="ARBA00007274"/>
    </source>
</evidence>
<evidence type="ECO:0000256" key="2">
    <source>
        <dbReference type="ARBA" id="ARBA00022679"/>
    </source>
</evidence>
<dbReference type="InterPro" id="IPR001451">
    <property type="entry name" value="Hexapep"/>
</dbReference>
<dbReference type="PANTHER" id="PTHR23416">
    <property type="entry name" value="SIALIC ACID SYNTHASE-RELATED"/>
    <property type="match status" value="1"/>
</dbReference>
<evidence type="ECO:0000256" key="3">
    <source>
        <dbReference type="ARBA" id="ARBA00022737"/>
    </source>
</evidence>
<evidence type="ECO:0000313" key="4">
    <source>
        <dbReference type="EMBL" id="SDR90285.1"/>
    </source>
</evidence>
<dbReference type="eggNOG" id="COG0110">
    <property type="taxonomic scope" value="Bacteria"/>
</dbReference>
<keyword evidence="5" id="KW-1185">Reference proteome</keyword>
<dbReference type="GO" id="GO:0008374">
    <property type="term" value="F:O-acyltransferase activity"/>
    <property type="evidence" value="ECO:0007669"/>
    <property type="project" value="TreeGrafter"/>
</dbReference>
<dbReference type="Pfam" id="PF00132">
    <property type="entry name" value="Hexapep"/>
    <property type="match status" value="1"/>
</dbReference>
<dbReference type="GO" id="GO:0005829">
    <property type="term" value="C:cytosol"/>
    <property type="evidence" value="ECO:0007669"/>
    <property type="project" value="TreeGrafter"/>
</dbReference>
<proteinExistence type="inferred from homology"/>
<dbReference type="PROSITE" id="PS00101">
    <property type="entry name" value="HEXAPEP_TRANSFERASES"/>
    <property type="match status" value="1"/>
</dbReference>
<name>A0A1H1MV25_9CELL</name>
<dbReference type="InterPro" id="IPR051159">
    <property type="entry name" value="Hexapeptide_acetyltransf"/>
</dbReference>
<dbReference type="PANTHER" id="PTHR23416:SF23">
    <property type="entry name" value="ACETYLTRANSFERASE C18B11.09C-RELATED"/>
    <property type="match status" value="1"/>
</dbReference>
<accession>A0A1H1MV25</accession>
<reference evidence="4 5" key="1">
    <citation type="submission" date="2016-10" db="EMBL/GenBank/DDBJ databases">
        <authorList>
            <person name="de Groot N.N."/>
        </authorList>
    </citation>
    <scope>NUCLEOTIDE SEQUENCE [LARGE SCALE GENOMIC DNA]</scope>
    <source>
        <strain evidence="4 5">DSM 22126</strain>
    </source>
</reference>
<gene>
    <name evidence="4" type="ORF">SAMN04489860_0339</name>
</gene>
<protein>
    <submittedName>
        <fullName evidence="4">Transferase hexapeptide (Six repeat-containing protein)</fullName>
    </submittedName>
</protein>
<keyword evidence="3" id="KW-0677">Repeat</keyword>
<dbReference type="RefSeq" id="WP_083371347.1">
    <property type="nucleotide sequence ID" value="NZ_LT629776.1"/>
</dbReference>
<dbReference type="STRING" id="545619.SAMN04489860_0339"/>
<dbReference type="InterPro" id="IPR011004">
    <property type="entry name" value="Trimer_LpxA-like_sf"/>
</dbReference>
<dbReference type="InterPro" id="IPR018357">
    <property type="entry name" value="Hexapep_transf_CS"/>
</dbReference>
<dbReference type="EMBL" id="LT629776">
    <property type="protein sequence ID" value="SDR90285.1"/>
    <property type="molecule type" value="Genomic_DNA"/>
</dbReference>
<dbReference type="Gene3D" id="2.160.10.10">
    <property type="entry name" value="Hexapeptide repeat proteins"/>
    <property type="match status" value="1"/>
</dbReference>